<organism evidence="1 2">
    <name type="scientific">Lolliginicoccus lacisalsi</name>
    <dbReference type="NCBI Taxonomy" id="2742202"/>
    <lineage>
        <taxon>Bacteria</taxon>
        <taxon>Bacillati</taxon>
        <taxon>Actinomycetota</taxon>
        <taxon>Actinomycetes</taxon>
        <taxon>Mycobacteriales</taxon>
        <taxon>Hoyosellaceae</taxon>
        <taxon>Lolliginicoccus</taxon>
    </lineage>
</organism>
<dbReference type="InterPro" id="IPR029465">
    <property type="entry name" value="ATPgrasp_TupA"/>
</dbReference>
<gene>
    <name evidence="1" type="ORF">HT102_01525</name>
</gene>
<name>A0A927JA79_9ACTN</name>
<evidence type="ECO:0000313" key="1">
    <source>
        <dbReference type="EMBL" id="MBD8505170.1"/>
    </source>
</evidence>
<protein>
    <recommendedName>
        <fullName evidence="3">Teichuronopeptide biosynthesis TupA-like protein</fullName>
    </recommendedName>
</protein>
<dbReference type="EMBL" id="JACYWE010000001">
    <property type="protein sequence ID" value="MBD8505170.1"/>
    <property type="molecule type" value="Genomic_DNA"/>
</dbReference>
<accession>A0A927JA79</accession>
<dbReference type="SUPFAM" id="SSF56059">
    <property type="entry name" value="Glutathione synthetase ATP-binding domain-like"/>
    <property type="match status" value="1"/>
</dbReference>
<dbReference type="AlphaFoldDB" id="A0A927JA79"/>
<proteinExistence type="predicted"/>
<sequence length="297" mass="33421">MISTATRCLAQAHLAVVRAMPVTARRSYGYLLAMGRPPRLRHPRTFTEKVNWRILRDRRELLAGTCDKLRMKELAWQSAGDLVRVPRTLWSGRDLRELAGIALPHRWVLKPNHRSSGIVILGEGAPDIDDLVARTQGWLENPSWELGGEWAYSHARPMFIIEELIGDGSSPPCDFKFFVFDGVPRLVMTSVDAGRTINTYTPDWKPFDICARKKLGAPMPRPDSLDRMLAIAARIGGPFDFLRVDLYDHDGVVWFGETTPYPGSGMSDYSPRGKADAEIGSWWTLPDLALHEARRAS</sequence>
<dbReference type="RefSeq" id="WP_192037641.1">
    <property type="nucleotide sequence ID" value="NZ_JACYWE010000001.1"/>
</dbReference>
<dbReference type="Proteomes" id="UP000642993">
    <property type="component" value="Unassembled WGS sequence"/>
</dbReference>
<keyword evidence="2" id="KW-1185">Reference proteome</keyword>
<reference evidence="1" key="1">
    <citation type="submission" date="2020-09" db="EMBL/GenBank/DDBJ databases">
        <title>Hoyosella lacisalsi sp. nov., a halotolerant actinobacterium isolated from soil of Lake Gudzhirganskoe.</title>
        <authorList>
            <person name="Yang Q."/>
            <person name="Guo P.Y."/>
            <person name="Liu S.W."/>
            <person name="Li F.N."/>
            <person name="Sun C.H."/>
        </authorList>
    </citation>
    <scope>NUCLEOTIDE SEQUENCE</scope>
    <source>
        <strain evidence="1">G463</strain>
    </source>
</reference>
<comment type="caution">
    <text evidence="1">The sequence shown here is derived from an EMBL/GenBank/DDBJ whole genome shotgun (WGS) entry which is preliminary data.</text>
</comment>
<evidence type="ECO:0008006" key="3">
    <source>
        <dbReference type="Google" id="ProtNLM"/>
    </source>
</evidence>
<evidence type="ECO:0000313" key="2">
    <source>
        <dbReference type="Proteomes" id="UP000642993"/>
    </source>
</evidence>
<dbReference type="Pfam" id="PF14305">
    <property type="entry name" value="ATPgrasp_TupA"/>
    <property type="match status" value="1"/>
</dbReference>